<evidence type="ECO:0000313" key="5">
    <source>
        <dbReference type="Proteomes" id="UP000315648"/>
    </source>
</evidence>
<protein>
    <submittedName>
        <fullName evidence="4">Response regulator transcription factor</fullName>
    </submittedName>
</protein>
<reference evidence="4 5" key="1">
    <citation type="submission" date="2019-07" db="EMBL/GenBank/DDBJ databases">
        <title>Description of 53C-WASEF.</title>
        <authorList>
            <person name="Pitt A."/>
            <person name="Hahn M.W."/>
        </authorList>
    </citation>
    <scope>NUCLEOTIDE SEQUENCE [LARGE SCALE GENOMIC DNA]</scope>
    <source>
        <strain evidence="4 5">53C-WASEF</strain>
    </source>
</reference>
<dbReference type="Gene3D" id="2.40.50.1020">
    <property type="entry name" value="LytTr DNA-binding domain"/>
    <property type="match status" value="1"/>
</dbReference>
<dbReference type="EMBL" id="VMBG01000002">
    <property type="protein sequence ID" value="TSJ77171.1"/>
    <property type="molecule type" value="Genomic_DNA"/>
</dbReference>
<keyword evidence="5" id="KW-1185">Reference proteome</keyword>
<dbReference type="AlphaFoldDB" id="A0A556QKM3"/>
<dbReference type="InterPro" id="IPR011006">
    <property type="entry name" value="CheY-like_superfamily"/>
</dbReference>
<dbReference type="RefSeq" id="WP_144353574.1">
    <property type="nucleotide sequence ID" value="NZ_CBCRVV010000016.1"/>
</dbReference>
<dbReference type="InterPro" id="IPR001789">
    <property type="entry name" value="Sig_transdc_resp-reg_receiver"/>
</dbReference>
<dbReference type="PANTHER" id="PTHR37299:SF1">
    <property type="entry name" value="STAGE 0 SPORULATION PROTEIN A HOMOLOG"/>
    <property type="match status" value="1"/>
</dbReference>
<dbReference type="PANTHER" id="PTHR37299">
    <property type="entry name" value="TRANSCRIPTIONAL REGULATOR-RELATED"/>
    <property type="match status" value="1"/>
</dbReference>
<dbReference type="SMART" id="SM00850">
    <property type="entry name" value="LytTR"/>
    <property type="match status" value="1"/>
</dbReference>
<sequence>MIRALLIEDEAPAREDFRRLLAAHPEVVIVGDAASVATARTRLATSDYDLVFLDIQLIGGNGFDLVPHVRPEARIIFVTAYDQHALRAFEVNALDYLLKPVAPARIAQALARLGAPAQQPVNRPPTLTIDDRLLLKLGSGNDRFVRLADIQQIVSCENYSEVHLAGGEHVLVRKTLATWEAELPSEQFGRVHRTTIVNVAHVTRIERVTEATSHVFLDGATEPVTASYRYLPTLRETLARHRRR</sequence>
<organism evidence="4 5">
    <name type="scientific">Rariglobus hedericola</name>
    <dbReference type="NCBI Taxonomy" id="2597822"/>
    <lineage>
        <taxon>Bacteria</taxon>
        <taxon>Pseudomonadati</taxon>
        <taxon>Verrucomicrobiota</taxon>
        <taxon>Opitutia</taxon>
        <taxon>Opitutales</taxon>
        <taxon>Opitutaceae</taxon>
        <taxon>Rariglobus</taxon>
    </lineage>
</organism>
<dbReference type="PROSITE" id="PS50110">
    <property type="entry name" value="RESPONSE_REGULATORY"/>
    <property type="match status" value="1"/>
</dbReference>
<dbReference type="OrthoDB" id="236568at2"/>
<evidence type="ECO:0000313" key="4">
    <source>
        <dbReference type="EMBL" id="TSJ77171.1"/>
    </source>
</evidence>
<dbReference type="SMART" id="SM00448">
    <property type="entry name" value="REC"/>
    <property type="match status" value="1"/>
</dbReference>
<dbReference type="Gene3D" id="3.40.50.2300">
    <property type="match status" value="1"/>
</dbReference>
<dbReference type="SUPFAM" id="SSF52172">
    <property type="entry name" value="CheY-like"/>
    <property type="match status" value="1"/>
</dbReference>
<feature type="domain" description="HTH LytTR-type" evidence="3">
    <location>
        <begin position="145"/>
        <end position="240"/>
    </location>
</feature>
<evidence type="ECO:0000259" key="2">
    <source>
        <dbReference type="PROSITE" id="PS50110"/>
    </source>
</evidence>
<evidence type="ECO:0000259" key="3">
    <source>
        <dbReference type="PROSITE" id="PS50930"/>
    </source>
</evidence>
<comment type="caution">
    <text evidence="4">The sequence shown here is derived from an EMBL/GenBank/DDBJ whole genome shotgun (WGS) entry which is preliminary data.</text>
</comment>
<name>A0A556QKM3_9BACT</name>
<gene>
    <name evidence="4" type="ORF">FPL22_13805</name>
</gene>
<dbReference type="Proteomes" id="UP000315648">
    <property type="component" value="Unassembled WGS sequence"/>
</dbReference>
<feature type="modified residue" description="4-aspartylphosphate" evidence="1">
    <location>
        <position position="54"/>
    </location>
</feature>
<dbReference type="Pfam" id="PF00072">
    <property type="entry name" value="Response_reg"/>
    <property type="match status" value="1"/>
</dbReference>
<evidence type="ECO:0000256" key="1">
    <source>
        <dbReference type="PROSITE-ProRule" id="PRU00169"/>
    </source>
</evidence>
<proteinExistence type="predicted"/>
<dbReference type="Pfam" id="PF04397">
    <property type="entry name" value="LytTR"/>
    <property type="match status" value="1"/>
</dbReference>
<dbReference type="PROSITE" id="PS50930">
    <property type="entry name" value="HTH_LYTTR"/>
    <property type="match status" value="1"/>
</dbReference>
<feature type="domain" description="Response regulatory" evidence="2">
    <location>
        <begin position="3"/>
        <end position="114"/>
    </location>
</feature>
<dbReference type="InterPro" id="IPR046947">
    <property type="entry name" value="LytR-like"/>
</dbReference>
<dbReference type="InterPro" id="IPR007492">
    <property type="entry name" value="LytTR_DNA-bd_dom"/>
</dbReference>
<dbReference type="GO" id="GO:0003677">
    <property type="term" value="F:DNA binding"/>
    <property type="evidence" value="ECO:0007669"/>
    <property type="project" value="InterPro"/>
</dbReference>
<accession>A0A556QKM3</accession>
<dbReference type="GO" id="GO:0000156">
    <property type="term" value="F:phosphorelay response regulator activity"/>
    <property type="evidence" value="ECO:0007669"/>
    <property type="project" value="InterPro"/>
</dbReference>
<keyword evidence="1" id="KW-0597">Phosphoprotein</keyword>